<feature type="transmembrane region" description="Helical" evidence="8">
    <location>
        <begin position="425"/>
        <end position="444"/>
    </location>
</feature>
<organism evidence="11 12">
    <name type="scientific">Eleutherodactylus coqui</name>
    <name type="common">Puerto Rican coqui</name>
    <dbReference type="NCBI Taxonomy" id="57060"/>
    <lineage>
        <taxon>Eukaryota</taxon>
        <taxon>Metazoa</taxon>
        <taxon>Chordata</taxon>
        <taxon>Craniata</taxon>
        <taxon>Vertebrata</taxon>
        <taxon>Euteleostomi</taxon>
        <taxon>Amphibia</taxon>
        <taxon>Batrachia</taxon>
        <taxon>Anura</taxon>
        <taxon>Neobatrachia</taxon>
        <taxon>Hyloidea</taxon>
        <taxon>Eleutherodactylidae</taxon>
        <taxon>Eleutherodactylinae</taxon>
        <taxon>Eleutherodactylus</taxon>
        <taxon>Eleutherodactylus</taxon>
    </lineage>
</organism>
<accession>A0A8J6JXW2</accession>
<proteinExistence type="predicted"/>
<dbReference type="Pfam" id="PF17823">
    <property type="entry name" value="DUF5585"/>
    <property type="match status" value="1"/>
</dbReference>
<evidence type="ECO:0000256" key="2">
    <source>
        <dbReference type="ARBA" id="ARBA00022692"/>
    </source>
</evidence>
<keyword evidence="12" id="KW-1185">Reference proteome</keyword>
<dbReference type="OrthoDB" id="10071013at2759"/>
<keyword evidence="2 8" id="KW-0812">Transmembrane</keyword>
<evidence type="ECO:0000256" key="6">
    <source>
        <dbReference type="ARBA" id="ARBA00023180"/>
    </source>
</evidence>
<feature type="domain" description="MANSC" evidence="10">
    <location>
        <begin position="33"/>
        <end position="117"/>
    </location>
</feature>
<evidence type="ECO:0000259" key="10">
    <source>
        <dbReference type="PROSITE" id="PS50986"/>
    </source>
</evidence>
<dbReference type="PANTHER" id="PTHR46876:SF3">
    <property type="entry name" value="MANSC DOMAIN CONTAINING 1"/>
    <property type="match status" value="1"/>
</dbReference>
<evidence type="ECO:0000256" key="8">
    <source>
        <dbReference type="SAM" id="Phobius"/>
    </source>
</evidence>
<evidence type="ECO:0000256" key="3">
    <source>
        <dbReference type="ARBA" id="ARBA00022729"/>
    </source>
</evidence>
<feature type="compositionally biased region" description="Basic and acidic residues" evidence="7">
    <location>
        <begin position="130"/>
        <end position="145"/>
    </location>
</feature>
<dbReference type="Proteomes" id="UP000770717">
    <property type="component" value="Unassembled WGS sequence"/>
</dbReference>
<sequence>MDVCTLGLPCFLLLISALFVLTVSSTQKCVPQDMPDMVIDINQAVASGARFTEPLSVMSVEECLSACCMQLDMGGDLDCNFLVFDARKGRGLQNCYIFHCPTQDSCPLVPSLGVLSYSLWSEPSHPENPVPDREPHNPKTSDRNKVQTPPRKISVSAESGQLYPNLKKDSAAIASQGLANHYAKEQPADSSRSITSQLLRLADRIDQHLERMESEDNVRVHHPIPATQTTALPIRGEVKNVPAKVVKPDRVAYRKPEDLKIYFPTVATTLAGAASSKASLRLGTAAPQPVPHTKVSAILPPAAPQDVGGVKKVLGADVKSTKMPRSENATNSVTPKAADHPLPLTEVQAIATVPTKHPQMVTHPAPLQTSAWKGMKPSMKTNHQPPAGDKDKTPLTPPPTQQGPPRIADSAWTGSTLPSLEDKSGLVAALVFGVLFLMVVIGLVSRKVSEARRRHRYTKLDYLINGMYVDT</sequence>
<keyword evidence="4 8" id="KW-1133">Transmembrane helix</keyword>
<dbReference type="InterPro" id="IPR013980">
    <property type="entry name" value="MANSC_dom"/>
</dbReference>
<dbReference type="InterPro" id="IPR041056">
    <property type="entry name" value="DUF5585"/>
</dbReference>
<protein>
    <recommendedName>
        <fullName evidence="10">MANSC domain-containing protein</fullName>
    </recommendedName>
</protein>
<name>A0A8J6JXW2_ELECQ</name>
<evidence type="ECO:0000256" key="9">
    <source>
        <dbReference type="SAM" id="SignalP"/>
    </source>
</evidence>
<comment type="subcellular location">
    <subcellularLocation>
        <location evidence="1">Membrane</location>
        <topology evidence="1">Single-pass type I membrane protein</topology>
    </subcellularLocation>
</comment>
<gene>
    <name evidence="11" type="ORF">GDO78_020585</name>
</gene>
<dbReference type="SMART" id="SM00765">
    <property type="entry name" value="MANEC"/>
    <property type="match status" value="1"/>
</dbReference>
<feature type="chain" id="PRO_5035391892" description="MANSC domain-containing protein" evidence="9">
    <location>
        <begin position="26"/>
        <end position="471"/>
    </location>
</feature>
<evidence type="ECO:0000313" key="11">
    <source>
        <dbReference type="EMBL" id="KAG9472237.1"/>
    </source>
</evidence>
<feature type="signal peptide" evidence="9">
    <location>
        <begin position="1"/>
        <end position="25"/>
    </location>
</feature>
<feature type="region of interest" description="Disordered" evidence="7">
    <location>
        <begin position="370"/>
        <end position="413"/>
    </location>
</feature>
<dbReference type="PROSITE" id="PS50986">
    <property type="entry name" value="MANSC"/>
    <property type="match status" value="1"/>
</dbReference>
<keyword evidence="6" id="KW-0325">Glycoprotein</keyword>
<evidence type="ECO:0000256" key="4">
    <source>
        <dbReference type="ARBA" id="ARBA00022989"/>
    </source>
</evidence>
<dbReference type="PANTHER" id="PTHR46876">
    <property type="entry name" value="LOW-DENSITY LIPOPROTEIN RECEPTOR-RELATED PROTEIN 11"/>
    <property type="match status" value="1"/>
</dbReference>
<dbReference type="EMBL" id="WNTK01000065">
    <property type="protein sequence ID" value="KAG9472238.1"/>
    <property type="molecule type" value="Genomic_DNA"/>
</dbReference>
<evidence type="ECO:0000256" key="1">
    <source>
        <dbReference type="ARBA" id="ARBA00004479"/>
    </source>
</evidence>
<dbReference type="InterPro" id="IPR011106">
    <property type="entry name" value="MANSC_N"/>
</dbReference>
<dbReference type="GO" id="GO:0016020">
    <property type="term" value="C:membrane"/>
    <property type="evidence" value="ECO:0007669"/>
    <property type="project" value="UniProtKB-SubCell"/>
</dbReference>
<comment type="caution">
    <text evidence="11">The sequence shown here is derived from an EMBL/GenBank/DDBJ whole genome shotgun (WGS) entry which is preliminary data.</text>
</comment>
<feature type="region of interest" description="Disordered" evidence="7">
    <location>
        <begin position="123"/>
        <end position="158"/>
    </location>
</feature>
<keyword evidence="3 9" id="KW-0732">Signal</keyword>
<dbReference type="Pfam" id="PF07502">
    <property type="entry name" value="MANEC"/>
    <property type="match status" value="1"/>
</dbReference>
<evidence type="ECO:0000256" key="5">
    <source>
        <dbReference type="ARBA" id="ARBA00023136"/>
    </source>
</evidence>
<evidence type="ECO:0000256" key="7">
    <source>
        <dbReference type="SAM" id="MobiDB-lite"/>
    </source>
</evidence>
<keyword evidence="5 8" id="KW-0472">Membrane</keyword>
<dbReference type="AlphaFoldDB" id="A0A8J6JXW2"/>
<reference evidence="11" key="1">
    <citation type="thesis" date="2020" institute="ProQuest LLC" country="789 East Eisenhower Parkway, Ann Arbor, MI, USA">
        <title>Comparative Genomics and Chromosome Evolution.</title>
        <authorList>
            <person name="Mudd A.B."/>
        </authorList>
    </citation>
    <scope>NUCLEOTIDE SEQUENCE</scope>
    <source>
        <strain evidence="11">HN-11 Male</strain>
        <tissue evidence="11">Kidney and liver</tissue>
    </source>
</reference>
<evidence type="ECO:0000313" key="12">
    <source>
        <dbReference type="Proteomes" id="UP000770717"/>
    </source>
</evidence>
<dbReference type="EMBL" id="WNTK01000065">
    <property type="protein sequence ID" value="KAG9472237.1"/>
    <property type="molecule type" value="Genomic_DNA"/>
</dbReference>